<reference evidence="4 5" key="1">
    <citation type="journal article" date="2019" name="Int. J. Syst. Evol. Microbiol.">
        <title>The Global Catalogue of Microorganisms (GCM) 10K type strain sequencing project: providing services to taxonomists for standard genome sequencing and annotation.</title>
        <authorList>
            <consortium name="The Broad Institute Genomics Platform"/>
            <consortium name="The Broad Institute Genome Sequencing Center for Infectious Disease"/>
            <person name="Wu L."/>
            <person name="Ma J."/>
        </authorList>
    </citation>
    <scope>NUCLEOTIDE SEQUENCE [LARGE SCALE GENOMIC DNA]</scope>
    <source>
        <strain evidence="4 5">CGMCC 1.12237</strain>
    </source>
</reference>
<dbReference type="Proteomes" id="UP001596201">
    <property type="component" value="Unassembled WGS sequence"/>
</dbReference>
<sequence>MAYDRQRAALALLCVVAVLFGASLFPATGFGSYPSRDAGGPTLPGDPTGGTETPVSTPTPTPTDPGDETTDTPTPTDTPEPNATATDTPIPPDTGDAPSLNWGAILWLFALGGGSVLLLAGVRHHRGRRYPLLGLLPIDEARLPDGGLPALLAELPRQSMLFVLGVGTSLSPTVDALSSLADGVGSALSAGGRGIARGLEVAVVGVPSALAQGLGGLGRGLDGLFSLSGALASIGSGVTSRNWGSDDDERSSAGAGTDPDQEPVDPGPPDIEEAWDAMTDEVRVRHRRAATPADFARAAVEQGFPADAVETLTTVFREVRYGDYPSSELRVQSAREAIAAIRQHLEVRDS</sequence>
<dbReference type="EMBL" id="JBHSKX010000001">
    <property type="protein sequence ID" value="MFC5366428.1"/>
    <property type="molecule type" value="Genomic_DNA"/>
</dbReference>
<feature type="compositionally biased region" description="Low complexity" evidence="1">
    <location>
        <begin position="39"/>
        <end position="56"/>
    </location>
</feature>
<feature type="transmembrane region" description="Helical" evidence="2">
    <location>
        <begin position="102"/>
        <end position="122"/>
    </location>
</feature>
<feature type="domain" description="Protein-glutamine gamma-glutamyltransferase-like C-terminal" evidence="3">
    <location>
        <begin position="273"/>
        <end position="338"/>
    </location>
</feature>
<accession>A0ABD5R902</accession>
<keyword evidence="2" id="KW-1133">Transmembrane helix</keyword>
<dbReference type="InterPro" id="IPR025403">
    <property type="entry name" value="TgpA-like_C"/>
</dbReference>
<evidence type="ECO:0000313" key="4">
    <source>
        <dbReference type="EMBL" id="MFC5366428.1"/>
    </source>
</evidence>
<dbReference type="Pfam" id="PF13559">
    <property type="entry name" value="DUF4129"/>
    <property type="match status" value="1"/>
</dbReference>
<comment type="caution">
    <text evidence="4">The sequence shown here is derived from an EMBL/GenBank/DDBJ whole genome shotgun (WGS) entry which is preliminary data.</text>
</comment>
<protein>
    <submittedName>
        <fullName evidence="4">DUF4129 domain-containing protein</fullName>
    </submittedName>
</protein>
<keyword evidence="2" id="KW-0472">Membrane</keyword>
<evidence type="ECO:0000256" key="1">
    <source>
        <dbReference type="SAM" id="MobiDB-lite"/>
    </source>
</evidence>
<keyword evidence="2" id="KW-0812">Transmembrane</keyword>
<gene>
    <name evidence="4" type="ORF">ACFPJ5_05710</name>
</gene>
<evidence type="ECO:0000313" key="5">
    <source>
        <dbReference type="Proteomes" id="UP001596201"/>
    </source>
</evidence>
<feature type="compositionally biased region" description="Low complexity" evidence="1">
    <location>
        <begin position="71"/>
        <end position="95"/>
    </location>
</feature>
<organism evidence="4 5">
    <name type="scientific">Salinirubrum litoreum</name>
    <dbReference type="NCBI Taxonomy" id="1126234"/>
    <lineage>
        <taxon>Archaea</taxon>
        <taxon>Methanobacteriati</taxon>
        <taxon>Methanobacteriota</taxon>
        <taxon>Stenosarchaea group</taxon>
        <taxon>Halobacteria</taxon>
        <taxon>Halobacteriales</taxon>
        <taxon>Haloferacaceae</taxon>
        <taxon>Salinirubrum</taxon>
    </lineage>
</organism>
<proteinExistence type="predicted"/>
<keyword evidence="5" id="KW-1185">Reference proteome</keyword>
<feature type="region of interest" description="Disordered" evidence="1">
    <location>
        <begin position="238"/>
        <end position="270"/>
    </location>
</feature>
<name>A0ABD5R902_9EURY</name>
<dbReference type="RefSeq" id="WP_227228225.1">
    <property type="nucleotide sequence ID" value="NZ_JAJCVJ010000001.1"/>
</dbReference>
<dbReference type="AlphaFoldDB" id="A0ABD5R902"/>
<evidence type="ECO:0000256" key="2">
    <source>
        <dbReference type="SAM" id="Phobius"/>
    </source>
</evidence>
<evidence type="ECO:0000259" key="3">
    <source>
        <dbReference type="Pfam" id="PF13559"/>
    </source>
</evidence>
<feature type="region of interest" description="Disordered" evidence="1">
    <location>
        <begin position="36"/>
        <end position="95"/>
    </location>
</feature>